<evidence type="ECO:0008006" key="10">
    <source>
        <dbReference type="Google" id="ProtNLM"/>
    </source>
</evidence>
<dbReference type="InterPro" id="IPR029063">
    <property type="entry name" value="SAM-dependent_MTases_sf"/>
</dbReference>
<dbReference type="InterPro" id="IPR046977">
    <property type="entry name" value="RsmC/RlmG"/>
</dbReference>
<evidence type="ECO:0000256" key="1">
    <source>
        <dbReference type="ARBA" id="ARBA00022490"/>
    </source>
</evidence>
<evidence type="ECO:0000259" key="7">
    <source>
        <dbReference type="Pfam" id="PF26049"/>
    </source>
</evidence>
<keyword evidence="4" id="KW-0808">Transferase</keyword>
<reference evidence="9" key="1">
    <citation type="journal article" date="2019" name="Int. J. Syst. Evol. Microbiol.">
        <title>The Global Catalogue of Microorganisms (GCM) 10K type strain sequencing project: providing services to taxonomists for standard genome sequencing and annotation.</title>
        <authorList>
            <consortium name="The Broad Institute Genomics Platform"/>
            <consortium name="The Broad Institute Genome Sequencing Center for Infectious Disease"/>
            <person name="Wu L."/>
            <person name="Ma J."/>
        </authorList>
    </citation>
    <scope>NUCLEOTIDE SEQUENCE [LARGE SCALE GENOMIC DNA]</scope>
    <source>
        <strain evidence="9">JCM 17808</strain>
    </source>
</reference>
<evidence type="ECO:0000259" key="6">
    <source>
        <dbReference type="Pfam" id="PF05175"/>
    </source>
</evidence>
<proteinExistence type="predicted"/>
<dbReference type="SUPFAM" id="SSF53335">
    <property type="entry name" value="S-adenosyl-L-methionine-dependent methyltransferases"/>
    <property type="match status" value="1"/>
</dbReference>
<keyword evidence="1" id="KW-0963">Cytoplasm</keyword>
<keyword evidence="3" id="KW-0489">Methyltransferase</keyword>
<dbReference type="EMBL" id="BAABGL010000003">
    <property type="protein sequence ID" value="GAA4385133.1"/>
    <property type="molecule type" value="Genomic_DNA"/>
</dbReference>
<evidence type="ECO:0000256" key="4">
    <source>
        <dbReference type="ARBA" id="ARBA00022679"/>
    </source>
</evidence>
<organism evidence="8 9">
    <name type="scientific">Brevibacterium pityocampae</name>
    <dbReference type="NCBI Taxonomy" id="506594"/>
    <lineage>
        <taxon>Bacteria</taxon>
        <taxon>Bacillati</taxon>
        <taxon>Actinomycetota</taxon>
        <taxon>Actinomycetes</taxon>
        <taxon>Micrococcales</taxon>
        <taxon>Brevibacteriaceae</taxon>
        <taxon>Brevibacterium</taxon>
    </lineage>
</organism>
<evidence type="ECO:0000313" key="8">
    <source>
        <dbReference type="EMBL" id="GAA4385133.1"/>
    </source>
</evidence>
<dbReference type="PANTHER" id="PTHR47816">
    <property type="entry name" value="RIBOSOMAL RNA SMALL SUBUNIT METHYLTRANSFERASE C"/>
    <property type="match status" value="1"/>
</dbReference>
<dbReference type="InterPro" id="IPR002052">
    <property type="entry name" value="DNA_methylase_N6_adenine_CS"/>
</dbReference>
<feature type="region of interest" description="Disordered" evidence="5">
    <location>
        <begin position="60"/>
        <end position="83"/>
    </location>
</feature>
<feature type="region of interest" description="Disordered" evidence="5">
    <location>
        <begin position="308"/>
        <end position="336"/>
    </location>
</feature>
<feature type="domain" description="RlmG N-terminal" evidence="7">
    <location>
        <begin position="95"/>
        <end position="236"/>
    </location>
</feature>
<gene>
    <name evidence="8" type="ORF">GCM10023167_06600</name>
</gene>
<sequence length="508" mass="51738">MPASLLPEALLRPDGPIAATDRELAAVFAGWPLGHPDARLVQEYLTGRAAGVLDVSGRPAAGSGAEAATMGTDGNGTDGAGTDRTDGVDTPAPGSIVLDDASGALALVVALTGAGPVVAYADSIAAEESARRAVDAVEAVGSRIQRMASVQPTPGLRALAEASRSLPGPCRVILSAPKAVRVLDEYLEVLAPVAAEFVVVGRDKHMSRGLNAELAKFYDRVDVSPGRAKSRLLIASRPRSAASQGTASHAPVPGASDRIPAPRTAAVSTRVPGIPDIRVSAFGACFGGPTSDPGSELLLDAVRSHLGPAAPATDLPEADGSPPAAAEPVPTDADQPVAPRRILDLGCGNGWLLAALGALHPGAALTGVDVSRAAIASAAVTCAAGTPDGNGSRARAADPHHSQPTCPRLLLQDATAPLPWGAGAEAVAAGMFDLVVLNPPFHDGTTIETGTARTLIHRAHELLAPGGRLVCVFNTHLRYRPIVDRVFGTSVQWARDRRFTVVSAAAPT</sequence>
<dbReference type="PROSITE" id="PS00092">
    <property type="entry name" value="N6_MTASE"/>
    <property type="match status" value="1"/>
</dbReference>
<comment type="caution">
    <text evidence="8">The sequence shown here is derived from an EMBL/GenBank/DDBJ whole genome shotgun (WGS) entry which is preliminary data.</text>
</comment>
<keyword evidence="9" id="KW-1185">Reference proteome</keyword>
<dbReference type="Pfam" id="PF05175">
    <property type="entry name" value="MTS"/>
    <property type="match status" value="2"/>
</dbReference>
<dbReference type="Gene3D" id="3.40.50.150">
    <property type="entry name" value="Vaccinia Virus protein VP39"/>
    <property type="match status" value="2"/>
</dbReference>
<feature type="region of interest" description="Disordered" evidence="5">
    <location>
        <begin position="236"/>
        <end position="267"/>
    </location>
</feature>
<evidence type="ECO:0000256" key="2">
    <source>
        <dbReference type="ARBA" id="ARBA00022552"/>
    </source>
</evidence>
<accession>A0ABP8J4X4</accession>
<dbReference type="CDD" id="cd02440">
    <property type="entry name" value="AdoMet_MTases"/>
    <property type="match status" value="1"/>
</dbReference>
<dbReference type="Proteomes" id="UP001500642">
    <property type="component" value="Unassembled WGS sequence"/>
</dbReference>
<keyword evidence="2" id="KW-0698">rRNA processing</keyword>
<evidence type="ECO:0000256" key="3">
    <source>
        <dbReference type="ARBA" id="ARBA00022603"/>
    </source>
</evidence>
<feature type="domain" description="Methyltransferase small" evidence="6">
    <location>
        <begin position="420"/>
        <end position="502"/>
    </location>
</feature>
<feature type="domain" description="Methyltransferase small" evidence="6">
    <location>
        <begin position="339"/>
        <end position="387"/>
    </location>
</feature>
<evidence type="ECO:0000313" key="9">
    <source>
        <dbReference type="Proteomes" id="UP001500642"/>
    </source>
</evidence>
<dbReference type="InterPro" id="IPR058679">
    <property type="entry name" value="RlmG_N"/>
</dbReference>
<dbReference type="PANTHER" id="PTHR47816:SF4">
    <property type="entry name" value="RIBOSOMAL RNA SMALL SUBUNIT METHYLTRANSFERASE C"/>
    <property type="match status" value="1"/>
</dbReference>
<dbReference type="RefSeq" id="WP_345029834.1">
    <property type="nucleotide sequence ID" value="NZ_BAABGL010000003.1"/>
</dbReference>
<dbReference type="Pfam" id="PF26049">
    <property type="entry name" value="RLMG_N"/>
    <property type="match status" value="1"/>
</dbReference>
<name>A0ABP8J4X4_9MICO</name>
<evidence type="ECO:0000256" key="5">
    <source>
        <dbReference type="SAM" id="MobiDB-lite"/>
    </source>
</evidence>
<protein>
    <recommendedName>
        <fullName evidence="10">Methyltransferase small domain-containing protein</fullName>
    </recommendedName>
</protein>
<dbReference type="InterPro" id="IPR007848">
    <property type="entry name" value="Small_mtfrase_dom"/>
</dbReference>